<feature type="region of interest" description="Disordered" evidence="5">
    <location>
        <begin position="354"/>
        <end position="426"/>
    </location>
</feature>
<dbReference type="Pfam" id="PF07691">
    <property type="entry name" value="PA14"/>
    <property type="match status" value="1"/>
</dbReference>
<evidence type="ECO:0000256" key="5">
    <source>
        <dbReference type="SAM" id="MobiDB-lite"/>
    </source>
</evidence>
<evidence type="ECO:0000256" key="3">
    <source>
        <dbReference type="ARBA" id="ARBA00023295"/>
    </source>
</evidence>
<keyword evidence="10" id="KW-1185">Reference proteome</keyword>
<evidence type="ECO:0000256" key="6">
    <source>
        <dbReference type="SAM" id="SignalP"/>
    </source>
</evidence>
<comment type="caution">
    <text evidence="9">The sequence shown here is derived from an EMBL/GenBank/DDBJ whole genome shotgun (WGS) entry which is preliminary data.</text>
</comment>
<keyword evidence="6" id="KW-0732">Signal</keyword>
<evidence type="ECO:0000313" key="10">
    <source>
        <dbReference type="Proteomes" id="UP001248709"/>
    </source>
</evidence>
<dbReference type="PROSITE" id="PS51764">
    <property type="entry name" value="GH26"/>
    <property type="match status" value="1"/>
</dbReference>
<dbReference type="PROSITE" id="PS51820">
    <property type="entry name" value="PA14"/>
    <property type="match status" value="1"/>
</dbReference>
<evidence type="ECO:0000256" key="1">
    <source>
        <dbReference type="ARBA" id="ARBA00007754"/>
    </source>
</evidence>
<comment type="similarity">
    <text evidence="1 4">Belongs to the glycosyl hydrolase 26 family.</text>
</comment>
<feature type="chain" id="PRO_5046589840" evidence="6">
    <location>
        <begin position="29"/>
        <end position="567"/>
    </location>
</feature>
<feature type="signal peptide" evidence="6">
    <location>
        <begin position="1"/>
        <end position="28"/>
    </location>
</feature>
<feature type="active site" description="Nucleophile" evidence="4">
    <location>
        <position position="294"/>
    </location>
</feature>
<reference evidence="9 10" key="1">
    <citation type="submission" date="2023-07" db="EMBL/GenBank/DDBJ databases">
        <title>Genomic Encyclopedia of Type Strains, Phase IV (KMG-IV): sequencing the most valuable type-strain genomes for metagenomic binning, comparative biology and taxonomic classification.</title>
        <authorList>
            <person name="Goeker M."/>
        </authorList>
    </citation>
    <scope>NUCLEOTIDE SEQUENCE [LARGE SCALE GENOMIC DNA]</scope>
    <source>
        <strain evidence="9 10">T98</strain>
    </source>
</reference>
<evidence type="ECO:0000259" key="7">
    <source>
        <dbReference type="PROSITE" id="PS51764"/>
    </source>
</evidence>
<evidence type="ECO:0000313" key="9">
    <source>
        <dbReference type="EMBL" id="MDT3427148.1"/>
    </source>
</evidence>
<accession>A0ABU3H8J5</accession>
<feature type="active site" description="Proton donor" evidence="4">
    <location>
        <position position="201"/>
    </location>
</feature>
<dbReference type="PANTHER" id="PTHR40079">
    <property type="entry name" value="MANNAN ENDO-1,4-BETA-MANNOSIDASE E-RELATED"/>
    <property type="match status" value="1"/>
</dbReference>
<dbReference type="RefSeq" id="WP_312001110.1">
    <property type="nucleotide sequence ID" value="NZ_JAUSUY010000010.1"/>
</dbReference>
<keyword evidence="2 4" id="KW-0378">Hydrolase</keyword>
<dbReference type="SUPFAM" id="SSF51445">
    <property type="entry name" value="(Trans)glycosidases"/>
    <property type="match status" value="1"/>
</dbReference>
<dbReference type="Pfam" id="PF02156">
    <property type="entry name" value="Glyco_hydro_26"/>
    <property type="match status" value="1"/>
</dbReference>
<evidence type="ECO:0000256" key="4">
    <source>
        <dbReference type="PROSITE-ProRule" id="PRU01100"/>
    </source>
</evidence>
<feature type="domain" description="PA14" evidence="8">
    <location>
        <begin position="422"/>
        <end position="560"/>
    </location>
</feature>
<dbReference type="EMBL" id="JAUSUY010000010">
    <property type="protein sequence ID" value="MDT3427148.1"/>
    <property type="molecule type" value="Genomic_DNA"/>
</dbReference>
<dbReference type="InterPro" id="IPR037524">
    <property type="entry name" value="PA14/GLEYA"/>
</dbReference>
<dbReference type="GO" id="GO:0016985">
    <property type="term" value="F:mannan endo-1,4-beta-mannosidase activity"/>
    <property type="evidence" value="ECO:0007669"/>
    <property type="project" value="UniProtKB-EC"/>
</dbReference>
<dbReference type="InterPro" id="IPR000805">
    <property type="entry name" value="Glyco_hydro_26"/>
</dbReference>
<dbReference type="InterPro" id="IPR022790">
    <property type="entry name" value="GH26_dom"/>
</dbReference>
<dbReference type="InterPro" id="IPR017853">
    <property type="entry name" value="GH"/>
</dbReference>
<dbReference type="SMART" id="SM00758">
    <property type="entry name" value="PA14"/>
    <property type="match status" value="1"/>
</dbReference>
<dbReference type="EC" id="3.2.1.78" evidence="9"/>
<dbReference type="InterPro" id="IPR011658">
    <property type="entry name" value="PA14_dom"/>
</dbReference>
<dbReference type="PANTHER" id="PTHR40079:SF4">
    <property type="entry name" value="GH26 DOMAIN-CONTAINING PROTEIN-RELATED"/>
    <property type="match status" value="1"/>
</dbReference>
<proteinExistence type="inferred from homology"/>
<feature type="compositionally biased region" description="Pro residues" evidence="5">
    <location>
        <begin position="356"/>
        <end position="388"/>
    </location>
</feature>
<dbReference type="PRINTS" id="PR00739">
    <property type="entry name" value="GLHYDRLASE26"/>
</dbReference>
<evidence type="ECO:0000256" key="2">
    <source>
        <dbReference type="ARBA" id="ARBA00022801"/>
    </source>
</evidence>
<sequence>MKAHRTYRLFFIMLSLCLFLASVLPTGAGSLSIASAAAAPESPVNPDASPEAVKLLSYLYSISGNRIITGQHDYLESPDEFNNKLQVTSSRYAALHGYELGAINGQTDGAVTWLRQNVVSSAIKWHKAGGIVAMTYHANLPGTTYSWANVQKSLSQADFDKYVTPGTTEYNNLITELDKVAVSLKTLRDAGVPVLWRPYHEMNGDWFWWGKKKNFADLWDIMYDRFVNVHKLNNLLWVWSPNAPNSWADPYIKTYPGADKVDILAADIYNKDFNQYYYDSLLTLAAGKPIAIGENGQMPDPAMLPKSQSKWVFMMTWGKMLYENNSTTTIKSFLNNGFTLTRDEIITAMAAFTAPAPSPTPTPTPSPTPTPTPSPTPTPTPSPTPDPVYQPIGQDSAMQDNPAEPAAVEPLPVPSATPEPPQARNGLLGEYFTNIQLTGTPVLTREESAIDFNWGTGAPDPSVGTDRFSVRWSGKIKALYSENYSFYTSSDDGIRLWVNGTAVITSWATQYGLERKGRIDLEAGKLYDIKIEYYDNTGSAKARLMWESPSQIKEVVPSGALYLPGSL</sequence>
<keyword evidence="3 4" id="KW-0326">Glycosidase</keyword>
<protein>
    <submittedName>
        <fullName evidence="9">Mannan endo-1,4-beta-mannosidase</fullName>
        <ecNumber evidence="9">3.2.1.78</ecNumber>
    </submittedName>
</protein>
<dbReference type="Proteomes" id="UP001248709">
    <property type="component" value="Unassembled WGS sequence"/>
</dbReference>
<organism evidence="9 10">
    <name type="scientific">Paenibacillus forsythiae</name>
    <dbReference type="NCBI Taxonomy" id="365616"/>
    <lineage>
        <taxon>Bacteria</taxon>
        <taxon>Bacillati</taxon>
        <taxon>Bacillota</taxon>
        <taxon>Bacilli</taxon>
        <taxon>Bacillales</taxon>
        <taxon>Paenibacillaceae</taxon>
        <taxon>Paenibacillus</taxon>
    </lineage>
</organism>
<dbReference type="Gene3D" id="3.20.20.80">
    <property type="entry name" value="Glycosidases"/>
    <property type="match status" value="1"/>
</dbReference>
<gene>
    <name evidence="9" type="ORF">J2Z22_002684</name>
</gene>
<name>A0ABU3H8J5_9BACL</name>
<feature type="domain" description="GH26" evidence="7">
    <location>
        <begin position="50"/>
        <end position="343"/>
    </location>
</feature>
<dbReference type="Gene3D" id="3.90.182.10">
    <property type="entry name" value="Toxin - Anthrax Protective Antigen,domain 1"/>
    <property type="match status" value="1"/>
</dbReference>
<feature type="compositionally biased region" description="Pro residues" evidence="5">
    <location>
        <begin position="411"/>
        <end position="421"/>
    </location>
</feature>
<dbReference type="SUPFAM" id="SSF56988">
    <property type="entry name" value="Anthrax protective antigen"/>
    <property type="match status" value="1"/>
</dbReference>
<evidence type="ECO:0000259" key="8">
    <source>
        <dbReference type="PROSITE" id="PS51820"/>
    </source>
</evidence>